<sequence length="256" mass="29370">MKTTISQISNFLNEIFPLEKAELWDKSGFSFYFNNIVSKIIICIDLTPDILTRALQQKVNLIITHHPFLFYKTKKENYQFSPYKKTMVKAINQAKISVFSLHTNYDSSNHATARAILSSLDLQVSSTQAIDDYNLLVNTNIKFLELVSKVKNTLNLKHLQTNLQKNLTIKKLAILPGSAGIEAVLLAKKHKADLVITSDLKWSDQLAFVYKKVNVLLVSHLIEQFFVFDIKAKLEQSFKNSFDIKIELLEEILYNL</sequence>
<dbReference type="AlphaFoldDB" id="A0AAI8AMG6"/>
<reference evidence="5 6" key="1">
    <citation type="journal article" date="2013" name="Genome Announc.">
        <title>Complete Genome Sequence of Mycoplasma hyorhinis Strain SK76.</title>
        <authorList>
            <person name="Goodison S."/>
            <person name="Urquidi V."/>
            <person name="Kumar D."/>
            <person name="Reyes L."/>
            <person name="Rosser C.J."/>
        </authorList>
    </citation>
    <scope>NUCLEOTIDE SEQUENCE [LARGE SCALE GENOMIC DNA]</scope>
    <source>
        <strain evidence="5 6">SK76</strain>
    </source>
</reference>
<dbReference type="GeneID" id="93248560"/>
<dbReference type="InterPro" id="IPR002678">
    <property type="entry name" value="DUF34/NIF3"/>
</dbReference>
<dbReference type="KEGG" id="mhs:MOS_455"/>
<evidence type="ECO:0000313" key="5">
    <source>
        <dbReference type="EMBL" id="AFX74379.1"/>
    </source>
</evidence>
<feature type="binding site" evidence="4">
    <location>
        <position position="66"/>
    </location>
    <ligand>
        <name>a divalent metal cation</name>
        <dbReference type="ChEBI" id="CHEBI:60240"/>
        <label>1</label>
    </ligand>
</feature>
<evidence type="ECO:0000256" key="2">
    <source>
        <dbReference type="ARBA" id="ARBA00022112"/>
    </source>
</evidence>
<evidence type="ECO:0000256" key="4">
    <source>
        <dbReference type="PIRSR" id="PIRSR602678-1"/>
    </source>
</evidence>
<feature type="binding site" evidence="4">
    <location>
        <position position="223"/>
    </location>
    <ligand>
        <name>a divalent metal cation</name>
        <dbReference type="ChEBI" id="CHEBI:60240"/>
        <label>1</label>
    </ligand>
</feature>
<dbReference type="GO" id="GO:0005737">
    <property type="term" value="C:cytoplasm"/>
    <property type="evidence" value="ECO:0007669"/>
    <property type="project" value="TreeGrafter"/>
</dbReference>
<dbReference type="InterPro" id="IPR036069">
    <property type="entry name" value="DUF34/NIF3_sf"/>
</dbReference>
<dbReference type="SUPFAM" id="SSF102705">
    <property type="entry name" value="NIF3 (NGG1p interacting factor 3)-like"/>
    <property type="match status" value="1"/>
</dbReference>
<dbReference type="RefSeq" id="WP_014335584.1">
    <property type="nucleotide sequence ID" value="NC_019552.1"/>
</dbReference>
<evidence type="ECO:0000313" key="6">
    <source>
        <dbReference type="Proteomes" id="UP000009399"/>
    </source>
</evidence>
<feature type="binding site" evidence="4">
    <location>
        <position position="220"/>
    </location>
    <ligand>
        <name>a divalent metal cation</name>
        <dbReference type="ChEBI" id="CHEBI:60240"/>
        <label>1</label>
    </ligand>
</feature>
<protein>
    <recommendedName>
        <fullName evidence="2">GTP cyclohydrolase 1 type 2 homolog</fullName>
    </recommendedName>
</protein>
<dbReference type="PANTHER" id="PTHR13799:SF14">
    <property type="entry name" value="GTP CYCLOHYDROLASE 1 TYPE 2 HOMOLOG"/>
    <property type="match status" value="1"/>
</dbReference>
<feature type="binding site" evidence="4">
    <location>
        <position position="65"/>
    </location>
    <ligand>
        <name>a divalent metal cation</name>
        <dbReference type="ChEBI" id="CHEBI:60240"/>
        <label>1</label>
    </ligand>
</feature>
<evidence type="ECO:0000256" key="1">
    <source>
        <dbReference type="ARBA" id="ARBA00006964"/>
    </source>
</evidence>
<dbReference type="Pfam" id="PF01784">
    <property type="entry name" value="DUF34_NIF3"/>
    <property type="match status" value="1"/>
</dbReference>
<feature type="binding site" evidence="4">
    <location>
        <position position="106"/>
    </location>
    <ligand>
        <name>a divalent metal cation</name>
        <dbReference type="ChEBI" id="CHEBI:60240"/>
        <label>1</label>
    </ligand>
</feature>
<dbReference type="Gene3D" id="3.40.1390.30">
    <property type="entry name" value="NIF3 (NGG1p interacting factor 3)-like"/>
    <property type="match status" value="1"/>
</dbReference>
<gene>
    <name evidence="5" type="ORF">MOS_455</name>
</gene>
<dbReference type="GO" id="GO:0046872">
    <property type="term" value="F:metal ion binding"/>
    <property type="evidence" value="ECO:0007669"/>
    <property type="project" value="UniProtKB-KW"/>
</dbReference>
<dbReference type="FunFam" id="3.40.1390.30:FF:000001">
    <property type="entry name" value="GTP cyclohydrolase 1 type 2"/>
    <property type="match status" value="1"/>
</dbReference>
<keyword evidence="3 4" id="KW-0479">Metal-binding</keyword>
<proteinExistence type="inferred from homology"/>
<dbReference type="EMBL" id="CP003914">
    <property type="protein sequence ID" value="AFX74379.1"/>
    <property type="molecule type" value="Genomic_DNA"/>
</dbReference>
<accession>A0AAI8AMG6</accession>
<name>A0AAI8AMG6_MESHY</name>
<evidence type="ECO:0000256" key="3">
    <source>
        <dbReference type="ARBA" id="ARBA00022723"/>
    </source>
</evidence>
<dbReference type="PANTHER" id="PTHR13799">
    <property type="entry name" value="NGG1 INTERACTING FACTOR 3"/>
    <property type="match status" value="1"/>
</dbReference>
<comment type="similarity">
    <text evidence="1">Belongs to the GTP cyclohydrolase I type 2/NIF3 family.</text>
</comment>
<organism evidence="5 6">
    <name type="scientific">Mesomycoplasma hyorhinis SK76</name>
    <dbReference type="NCBI Taxonomy" id="1118964"/>
    <lineage>
        <taxon>Bacteria</taxon>
        <taxon>Bacillati</taxon>
        <taxon>Mycoplasmatota</taxon>
        <taxon>Mycoplasmoidales</taxon>
        <taxon>Metamycoplasmataceae</taxon>
        <taxon>Mesomycoplasma</taxon>
    </lineage>
</organism>
<dbReference type="Proteomes" id="UP000009399">
    <property type="component" value="Chromosome"/>
</dbReference>